<dbReference type="InterPro" id="IPR008395">
    <property type="entry name" value="Agenet-like_dom"/>
</dbReference>
<protein>
    <recommendedName>
        <fullName evidence="1">Agenet domain-containing protein</fullName>
    </recommendedName>
</protein>
<feature type="domain" description="Agenet" evidence="1">
    <location>
        <begin position="153"/>
        <end position="221"/>
    </location>
</feature>
<dbReference type="Pfam" id="PF05641">
    <property type="entry name" value="Agenet"/>
    <property type="match status" value="4"/>
</dbReference>
<feature type="domain" description="Agenet" evidence="1">
    <location>
        <begin position="508"/>
        <end position="585"/>
    </location>
</feature>
<organism evidence="2 3">
    <name type="scientific">Rhododendron williamsianum</name>
    <dbReference type="NCBI Taxonomy" id="262921"/>
    <lineage>
        <taxon>Eukaryota</taxon>
        <taxon>Viridiplantae</taxon>
        <taxon>Streptophyta</taxon>
        <taxon>Embryophyta</taxon>
        <taxon>Tracheophyta</taxon>
        <taxon>Spermatophyta</taxon>
        <taxon>Magnoliopsida</taxon>
        <taxon>eudicotyledons</taxon>
        <taxon>Gunneridae</taxon>
        <taxon>Pentapetalae</taxon>
        <taxon>asterids</taxon>
        <taxon>Ericales</taxon>
        <taxon>Ericaceae</taxon>
        <taxon>Ericoideae</taxon>
        <taxon>Rhodoreae</taxon>
        <taxon>Rhododendron</taxon>
    </lineage>
</organism>
<dbReference type="OrthoDB" id="2020707at2759"/>
<dbReference type="InterPro" id="IPR014002">
    <property type="entry name" value="Agenet_dom_plant"/>
</dbReference>
<sequence length="666" mass="76569">MWQQHFNKGDTVEVLTKSNDEATYCYHAATILRSPAKKRKKKNTLYVEYRTIKVPDADGSSRPLREHVEASRVRPPLPQTAAETGRGFGLCENVDAFDGNRWKVGSVVGILMDSKYLVVFSDKEEQTKSSQLEIVKPERVKLRIKYGGGASDAKFSKGKMVEVRSDEEGFQGSWYTAVVVDSVAHGKFLVQYQTLKTDDETELLKEYLDASYIRPCPPEIPQIGYFEQFQEVDAWYNDGWWVGRIFKVLDDYRYVVHFGCTNDEMTVEHSKLRPHQMWIDGRWIAASLVRLPVGSSLFLFSLVLVRLVVICIAQVSVVPSSELELKSKEREVKIRKIKYCETMPEAIFSNGTLVEIKSDEEGYQGSWYTAVIVSSMGKDEYLVEYQTLKTEDETALIKEKADALYMRPCPPVIQRLDRFKLLEKVDGWYNDGWWVGLISRVLDGITYAVYFWTSNEELQFNHFDLRPHQEWIGGKFIADFLKNSSELPLKPKPGKLKRHDGLISLETNYFTKGMKVEVRSDEEGYSNSWYPAIIIDSKGTGKYLVEYLTLKSYREVELPKSDREVELLKEGADAQCIRPCPPVIQRSDPFEPFEDVDAWYNNAWWVGGVCHVIQNKGSVYAVYIRSTNEVLEFQHSDLRAHRNWVDGKWVVPCQFINLGALQRIPA</sequence>
<dbReference type="PANTHER" id="PTHR31917:SF147">
    <property type="entry name" value="AGENET DOMAIN-CONTAINING PROTEIN"/>
    <property type="match status" value="1"/>
</dbReference>
<dbReference type="AlphaFoldDB" id="A0A6A4LF13"/>
<dbReference type="EMBL" id="QEFC01001869">
    <property type="protein sequence ID" value="KAE9455074.1"/>
    <property type="molecule type" value="Genomic_DNA"/>
</dbReference>
<proteinExistence type="predicted"/>
<dbReference type="PANTHER" id="PTHR31917">
    <property type="entry name" value="AGENET DOMAIN-CONTAINING PROTEIN-RELATED"/>
    <property type="match status" value="1"/>
</dbReference>
<feature type="domain" description="Agenet" evidence="1">
    <location>
        <begin position="4"/>
        <end position="81"/>
    </location>
</feature>
<gene>
    <name evidence="2" type="ORF">C3L33_13026</name>
</gene>
<feature type="domain" description="Agenet" evidence="1">
    <location>
        <begin position="588"/>
        <end position="646"/>
    </location>
</feature>
<feature type="domain" description="Agenet" evidence="1">
    <location>
        <begin position="417"/>
        <end position="473"/>
    </location>
</feature>
<feature type="non-terminal residue" evidence="2">
    <location>
        <position position="1"/>
    </location>
</feature>
<dbReference type="Gene3D" id="2.30.30.140">
    <property type="match status" value="3"/>
</dbReference>
<evidence type="ECO:0000259" key="1">
    <source>
        <dbReference type="SMART" id="SM00743"/>
    </source>
</evidence>
<reference evidence="2 3" key="1">
    <citation type="journal article" date="2019" name="Genome Biol. Evol.">
        <title>The Rhododendron genome and chromosomal organization provide insight into shared whole-genome duplications across the heath family (Ericaceae).</title>
        <authorList>
            <person name="Soza V.L."/>
            <person name="Lindsley D."/>
            <person name="Waalkes A."/>
            <person name="Ramage E."/>
            <person name="Patwardhan R.P."/>
            <person name="Burton J.N."/>
            <person name="Adey A."/>
            <person name="Kumar A."/>
            <person name="Qiu R."/>
            <person name="Shendure J."/>
            <person name="Hall B."/>
        </authorList>
    </citation>
    <scope>NUCLEOTIDE SEQUENCE [LARGE SCALE GENOMIC DNA]</scope>
    <source>
        <strain evidence="2">RSF 1966-606</strain>
    </source>
</reference>
<feature type="domain" description="Agenet" evidence="1">
    <location>
        <begin position="224"/>
        <end position="280"/>
    </location>
</feature>
<comment type="caution">
    <text evidence="2">The sequence shown here is derived from an EMBL/GenBank/DDBJ whole genome shotgun (WGS) entry which is preliminary data.</text>
</comment>
<feature type="domain" description="Agenet" evidence="1">
    <location>
        <begin position="86"/>
        <end position="140"/>
    </location>
</feature>
<dbReference type="Proteomes" id="UP000428333">
    <property type="component" value="Linkage Group LG07"/>
</dbReference>
<dbReference type="CDD" id="cd20405">
    <property type="entry name" value="Tudor_Agenet_AtDUF_rpt1_3"/>
    <property type="match status" value="3"/>
</dbReference>
<keyword evidence="3" id="KW-1185">Reference proteome</keyword>
<name>A0A6A4LF13_9ERIC</name>
<evidence type="ECO:0000313" key="3">
    <source>
        <dbReference type="Proteomes" id="UP000428333"/>
    </source>
</evidence>
<accession>A0A6A4LF13</accession>
<feature type="domain" description="Agenet" evidence="1">
    <location>
        <begin position="346"/>
        <end position="414"/>
    </location>
</feature>
<evidence type="ECO:0000313" key="2">
    <source>
        <dbReference type="EMBL" id="KAE9455074.1"/>
    </source>
</evidence>
<dbReference type="CDD" id="cd20406">
    <property type="entry name" value="Tudor_Agenet_AtDUF_rpt2_4"/>
    <property type="match status" value="3"/>
</dbReference>
<dbReference type="SMART" id="SM00743">
    <property type="entry name" value="Agenet"/>
    <property type="match status" value="8"/>
</dbReference>